<evidence type="ECO:0000313" key="2">
    <source>
        <dbReference type="Proteomes" id="UP001596447"/>
    </source>
</evidence>
<evidence type="ECO:0000313" key="1">
    <source>
        <dbReference type="EMBL" id="MFC7198654.1"/>
    </source>
</evidence>
<dbReference type="Proteomes" id="UP001596447">
    <property type="component" value="Unassembled WGS sequence"/>
</dbReference>
<dbReference type="RefSeq" id="WP_279528613.1">
    <property type="nucleotide sequence ID" value="NZ_CP122312.1"/>
</dbReference>
<comment type="caution">
    <text evidence="1">The sequence shown here is derived from an EMBL/GenBank/DDBJ whole genome shotgun (WGS) entry which is preliminary data.</text>
</comment>
<dbReference type="Pfam" id="PF24336">
    <property type="entry name" value="DUF7504"/>
    <property type="match status" value="1"/>
</dbReference>
<organism evidence="1 2">
    <name type="scientific">Halospeciosus flavus</name>
    <dbReference type="NCBI Taxonomy" id="3032283"/>
    <lineage>
        <taxon>Archaea</taxon>
        <taxon>Methanobacteriati</taxon>
        <taxon>Methanobacteriota</taxon>
        <taxon>Stenosarchaea group</taxon>
        <taxon>Halobacteria</taxon>
        <taxon>Halobacteriales</taxon>
        <taxon>Halobacteriaceae</taxon>
        <taxon>Halospeciosus</taxon>
    </lineage>
</organism>
<accession>A0ABD5Z0H4</accession>
<dbReference type="EMBL" id="JBHTAR010000011">
    <property type="protein sequence ID" value="MFC7198654.1"/>
    <property type="molecule type" value="Genomic_DNA"/>
</dbReference>
<dbReference type="InterPro" id="IPR055927">
    <property type="entry name" value="DUF7504"/>
</dbReference>
<reference evidence="1 2" key="1">
    <citation type="journal article" date="2019" name="Int. J. Syst. Evol. Microbiol.">
        <title>The Global Catalogue of Microorganisms (GCM) 10K type strain sequencing project: providing services to taxonomists for standard genome sequencing and annotation.</title>
        <authorList>
            <consortium name="The Broad Institute Genomics Platform"/>
            <consortium name="The Broad Institute Genome Sequencing Center for Infectious Disease"/>
            <person name="Wu L."/>
            <person name="Ma J."/>
        </authorList>
    </citation>
    <scope>NUCLEOTIDE SEQUENCE [LARGE SCALE GENOMIC DNA]</scope>
    <source>
        <strain evidence="1 2">XZGYJ-43</strain>
    </source>
</reference>
<keyword evidence="2" id="KW-1185">Reference proteome</keyword>
<dbReference type="AlphaFoldDB" id="A0ABD5Z0H4"/>
<proteinExistence type="predicted"/>
<protein>
    <submittedName>
        <fullName evidence="1">Uncharacterized protein</fullName>
    </submittedName>
</protein>
<sequence>MDRFPIDGFILRLKPWTFASHSCNDDERNRTTLYLVDEADRDAVVREQDRPNLLAAALDETVLEAAMRYRRAVRTEPRQFAVVAQAEATRSTSAAADGCPSLPFTTTTIDDAADFSTLVGHVDATLAGWVGAETAVVLDGVETAVDQAGDETVFRFLHVLTQVVTTRDARLSVTMDPSAVDATVFEPLFDVVVDRRDE</sequence>
<gene>
    <name evidence="1" type="ORF">ACFQJ9_04330</name>
</gene>
<name>A0ABD5Z0H4_9EURY</name>